<evidence type="ECO:0000256" key="1">
    <source>
        <dbReference type="ARBA" id="ARBA00022670"/>
    </source>
</evidence>
<proteinExistence type="predicted"/>
<dbReference type="AlphaFoldDB" id="A0A1U7NNS9"/>
<keyword evidence="4" id="KW-1133">Transmembrane helix</keyword>
<dbReference type="PROSITE" id="PS50106">
    <property type="entry name" value="PDZ"/>
    <property type="match status" value="1"/>
</dbReference>
<evidence type="ECO:0000313" key="7">
    <source>
        <dbReference type="Proteomes" id="UP000186705"/>
    </source>
</evidence>
<dbReference type="Gene3D" id="2.40.10.120">
    <property type="match status" value="1"/>
</dbReference>
<evidence type="ECO:0000256" key="4">
    <source>
        <dbReference type="SAM" id="Phobius"/>
    </source>
</evidence>
<feature type="region of interest" description="Disordered" evidence="3">
    <location>
        <begin position="51"/>
        <end position="70"/>
    </location>
</feature>
<dbReference type="SMART" id="SM00228">
    <property type="entry name" value="PDZ"/>
    <property type="match status" value="1"/>
</dbReference>
<dbReference type="OrthoDB" id="9758917at2"/>
<reference evidence="6 7" key="1">
    <citation type="submission" date="2016-11" db="EMBL/GenBank/DDBJ databases">
        <title>Description of two novel members of the family Erysipelotrichaceae: Ileibacterium lipovorans gen. nov., sp. nov. and Dubosiella newyorkensis, gen. nov., sp. nov.</title>
        <authorList>
            <person name="Cox L.M."/>
            <person name="Sohn J."/>
            <person name="Tyrrell K.L."/>
            <person name="Citron D.M."/>
            <person name="Lawson P.A."/>
            <person name="Patel N.B."/>
            <person name="Iizumi T."/>
            <person name="Perez-Perez G.I."/>
            <person name="Goldstein E.J."/>
            <person name="Blaser M.J."/>
        </authorList>
    </citation>
    <scope>NUCLEOTIDE SEQUENCE [LARGE SCALE GENOMIC DNA]</scope>
    <source>
        <strain evidence="6 7">NYU-BL-A4</strain>
    </source>
</reference>
<dbReference type="STRING" id="1862672.BO225_04220"/>
<dbReference type="Pfam" id="PF13180">
    <property type="entry name" value="PDZ_2"/>
    <property type="match status" value="1"/>
</dbReference>
<dbReference type="PANTHER" id="PTHR43343:SF3">
    <property type="entry name" value="PROTEASE DO-LIKE 8, CHLOROPLASTIC"/>
    <property type="match status" value="1"/>
</dbReference>
<protein>
    <submittedName>
        <fullName evidence="6">Serine protease</fullName>
    </submittedName>
</protein>
<dbReference type="InterPro" id="IPR001478">
    <property type="entry name" value="PDZ"/>
</dbReference>
<dbReference type="GO" id="GO:0004252">
    <property type="term" value="F:serine-type endopeptidase activity"/>
    <property type="evidence" value="ECO:0007669"/>
    <property type="project" value="InterPro"/>
</dbReference>
<organism evidence="6 7">
    <name type="scientific">Dubosiella newyorkensis</name>
    <dbReference type="NCBI Taxonomy" id="1862672"/>
    <lineage>
        <taxon>Bacteria</taxon>
        <taxon>Bacillati</taxon>
        <taxon>Bacillota</taxon>
        <taxon>Erysipelotrichia</taxon>
        <taxon>Erysipelotrichales</taxon>
        <taxon>Erysipelotrichaceae</taxon>
        <taxon>Dubosiella</taxon>
    </lineage>
</organism>
<accession>A0A1U7NNS9</accession>
<feature type="transmembrane region" description="Helical" evidence="4">
    <location>
        <begin position="20"/>
        <end position="43"/>
    </location>
</feature>
<dbReference type="SUPFAM" id="SSF50156">
    <property type="entry name" value="PDZ domain-like"/>
    <property type="match status" value="1"/>
</dbReference>
<keyword evidence="1 6" id="KW-0645">Protease</keyword>
<feature type="domain" description="PDZ" evidence="5">
    <location>
        <begin position="290"/>
        <end position="368"/>
    </location>
</feature>
<evidence type="ECO:0000259" key="5">
    <source>
        <dbReference type="PROSITE" id="PS50106"/>
    </source>
</evidence>
<dbReference type="SUPFAM" id="SSF50494">
    <property type="entry name" value="Trypsin-like serine proteases"/>
    <property type="match status" value="1"/>
</dbReference>
<dbReference type="Gene3D" id="2.30.42.10">
    <property type="match status" value="1"/>
</dbReference>
<dbReference type="InterPro" id="IPR051201">
    <property type="entry name" value="Chloro_Bact_Ser_Proteases"/>
</dbReference>
<evidence type="ECO:0000313" key="6">
    <source>
        <dbReference type="EMBL" id="OLU46993.1"/>
    </source>
</evidence>
<dbReference type="PRINTS" id="PR00834">
    <property type="entry name" value="PROTEASES2C"/>
</dbReference>
<dbReference type="InterPro" id="IPR036034">
    <property type="entry name" value="PDZ_sf"/>
</dbReference>
<dbReference type="EMBL" id="MPKA01000056">
    <property type="protein sequence ID" value="OLU46993.1"/>
    <property type="molecule type" value="Genomic_DNA"/>
</dbReference>
<dbReference type="PANTHER" id="PTHR43343">
    <property type="entry name" value="PEPTIDASE S12"/>
    <property type="match status" value="1"/>
</dbReference>
<comment type="caution">
    <text evidence="6">The sequence shown here is derived from an EMBL/GenBank/DDBJ whole genome shotgun (WGS) entry which is preliminary data.</text>
</comment>
<dbReference type="InterPro" id="IPR001940">
    <property type="entry name" value="Peptidase_S1C"/>
</dbReference>
<gene>
    <name evidence="6" type="ORF">BO225_04220</name>
</gene>
<keyword evidence="4" id="KW-0812">Transmembrane</keyword>
<dbReference type="InterPro" id="IPR009003">
    <property type="entry name" value="Peptidase_S1_PA"/>
</dbReference>
<dbReference type="GO" id="GO:0006508">
    <property type="term" value="P:proteolysis"/>
    <property type="evidence" value="ECO:0007669"/>
    <property type="project" value="UniProtKB-KW"/>
</dbReference>
<keyword evidence="4" id="KW-0472">Membrane</keyword>
<keyword evidence="2" id="KW-0378">Hydrolase</keyword>
<sequence length="382" mass="39936">MNQASRPPEFQKKKSGSGKWIALALCTILCSGAAGIGGGYAAYTLASKQNTTTSSDSSKSQANTSKTQNRTNIEAVNVSSVVDQCRPTVVEITTEIASSGSNPFQQYVQQGAGSGVIMTSDGYIITNNHVIEGASTITVKTVDGSEYDAKLIGRDAQTDLAVIKIEANDLPAATFGNSNELKVGDIAIAIGNPLGSLGGTVTTGIISALNREITIENETMTLLQTDAAINPGNSGGGLFDEAGNLIGIVNAKQSSAGIEGLGFAIPISDAVEILDELVRNGTVTNRPALNVSLYDYTDTSLYGNSKYNDGVYIVQIIDGGAADQAGLKVNDQIIRFNGKDVSSTSEVKKELRSLKIGDRVPITVVRDGKEIETEITLSSNSQ</sequence>
<name>A0A1U7NNS9_9FIRM</name>
<dbReference type="Pfam" id="PF13365">
    <property type="entry name" value="Trypsin_2"/>
    <property type="match status" value="1"/>
</dbReference>
<dbReference type="Proteomes" id="UP000186705">
    <property type="component" value="Unassembled WGS sequence"/>
</dbReference>
<evidence type="ECO:0000256" key="3">
    <source>
        <dbReference type="SAM" id="MobiDB-lite"/>
    </source>
</evidence>
<evidence type="ECO:0000256" key="2">
    <source>
        <dbReference type="ARBA" id="ARBA00022801"/>
    </source>
</evidence>
<dbReference type="RefSeq" id="WP_076341035.1">
    <property type="nucleotide sequence ID" value="NZ_CAPDDE010000027.1"/>
</dbReference>
<dbReference type="GeneID" id="78275154"/>
<keyword evidence="7" id="KW-1185">Reference proteome</keyword>